<reference evidence="3 4" key="1">
    <citation type="submission" date="2020-08" db="EMBL/GenBank/DDBJ databases">
        <title>Novel species isolated from subtropical streams in China.</title>
        <authorList>
            <person name="Lu H."/>
        </authorList>
    </citation>
    <scope>NUCLEOTIDE SEQUENCE [LARGE SCALE GENOMIC DNA]</scope>
    <source>
        <strain evidence="3 4">LX15W</strain>
    </source>
</reference>
<feature type="transmembrane region" description="Helical" evidence="1">
    <location>
        <begin position="111"/>
        <end position="132"/>
    </location>
</feature>
<keyword evidence="1" id="KW-0812">Transmembrane</keyword>
<keyword evidence="1" id="KW-1133">Transmembrane helix</keyword>
<dbReference type="Proteomes" id="UP000624279">
    <property type="component" value="Unassembled WGS sequence"/>
</dbReference>
<feature type="transmembrane region" description="Helical" evidence="1">
    <location>
        <begin position="221"/>
        <end position="240"/>
    </location>
</feature>
<evidence type="ECO:0000259" key="2">
    <source>
        <dbReference type="Pfam" id="PF07786"/>
    </source>
</evidence>
<feature type="transmembrane region" description="Helical" evidence="1">
    <location>
        <begin position="48"/>
        <end position="65"/>
    </location>
</feature>
<evidence type="ECO:0000313" key="3">
    <source>
        <dbReference type="EMBL" id="MBC3874847.1"/>
    </source>
</evidence>
<organism evidence="3 4">
    <name type="scientific">Undibacterium flavidum</name>
    <dbReference type="NCBI Taxonomy" id="2762297"/>
    <lineage>
        <taxon>Bacteria</taxon>
        <taxon>Pseudomonadati</taxon>
        <taxon>Pseudomonadota</taxon>
        <taxon>Betaproteobacteria</taxon>
        <taxon>Burkholderiales</taxon>
        <taxon>Oxalobacteraceae</taxon>
        <taxon>Undibacterium</taxon>
    </lineage>
</organism>
<feature type="transmembrane region" description="Helical" evidence="1">
    <location>
        <begin position="194"/>
        <end position="214"/>
    </location>
</feature>
<dbReference type="RefSeq" id="WP_186942822.1">
    <property type="nucleotide sequence ID" value="NZ_JACOGA010000013.1"/>
</dbReference>
<dbReference type="PANTHER" id="PTHR31061:SF24">
    <property type="entry name" value="LD22376P"/>
    <property type="match status" value="1"/>
</dbReference>
<gene>
    <name evidence="3" type="ORF">H8K55_14740</name>
</gene>
<accession>A0ABR6YEA4</accession>
<keyword evidence="4" id="KW-1185">Reference proteome</keyword>
<feature type="transmembrane region" description="Helical" evidence="1">
    <location>
        <begin position="246"/>
        <end position="265"/>
    </location>
</feature>
<feature type="transmembrane region" description="Helical" evidence="1">
    <location>
        <begin position="322"/>
        <end position="346"/>
    </location>
</feature>
<feature type="transmembrane region" description="Helical" evidence="1">
    <location>
        <begin position="86"/>
        <end position="105"/>
    </location>
</feature>
<evidence type="ECO:0000313" key="4">
    <source>
        <dbReference type="Proteomes" id="UP000624279"/>
    </source>
</evidence>
<dbReference type="InterPro" id="IPR012429">
    <property type="entry name" value="HGSNAT_cat"/>
</dbReference>
<comment type="caution">
    <text evidence="3">The sequence shown here is derived from an EMBL/GenBank/DDBJ whole genome shotgun (WGS) entry which is preliminary data.</text>
</comment>
<evidence type="ECO:0000256" key="1">
    <source>
        <dbReference type="SAM" id="Phobius"/>
    </source>
</evidence>
<feature type="transmembrane region" description="Helical" evidence="1">
    <location>
        <begin position="139"/>
        <end position="159"/>
    </location>
</feature>
<dbReference type="Pfam" id="PF07786">
    <property type="entry name" value="HGSNAT_cat"/>
    <property type="match status" value="1"/>
</dbReference>
<protein>
    <submittedName>
        <fullName evidence="3">DUF1624 domain-containing protein</fullName>
    </submittedName>
</protein>
<dbReference type="PANTHER" id="PTHR31061">
    <property type="entry name" value="LD22376P"/>
    <property type="match status" value="1"/>
</dbReference>
<feature type="transmembrane region" description="Helical" evidence="1">
    <location>
        <begin position="277"/>
        <end position="302"/>
    </location>
</feature>
<proteinExistence type="predicted"/>
<dbReference type="EMBL" id="JACOGA010000013">
    <property type="protein sequence ID" value="MBC3874847.1"/>
    <property type="molecule type" value="Genomic_DNA"/>
</dbReference>
<keyword evidence="1" id="KW-0472">Membrane</keyword>
<feature type="domain" description="Heparan-alpha-glucosaminide N-acetyltransferase catalytic" evidence="2">
    <location>
        <begin position="4"/>
        <end position="221"/>
    </location>
</feature>
<sequence>MNQRFLSIDALRGLTVAAMLLVNNAGDWDHVYWWLEHAAWEGTTPADFIFPFFLVIVGVSLYLAFTPKLEQGVASRQLWNSVVWRACKIFALGVLLHLIAMLLIPGREFRLLGVLQRIGICFFVAGSILIYVRSLRAQGLMIVGILVGYWYLLASAGSYQAHLNLADQIDTRWLGHFAYSFDVKTGLAQEPEGILSTLPAIASVLFGIQAGAFLRQKQAQRLWQCGVLLVLLGWLWSFALPLNKSLWTSSFVLWTTGFAYLLMWLMHRLIDVAKWPAFGLSFGVNAIAAYGGSWMVTCLLAASGLMELIYPKWFTHSLTPVVGAYMSSFLFALLFTGMFAVLMFFLRKRGWRFSI</sequence>
<name>A0ABR6YEA4_9BURK</name>